<feature type="compositionally biased region" description="Basic and acidic residues" evidence="1">
    <location>
        <begin position="117"/>
        <end position="134"/>
    </location>
</feature>
<dbReference type="EMBL" id="CP096659">
    <property type="protein sequence ID" value="UPV75727.1"/>
    <property type="molecule type" value="Genomic_DNA"/>
</dbReference>
<accession>A0A8U0HXT8</accession>
<dbReference type="KEGG" id="halx:M0R89_06590"/>
<evidence type="ECO:0000256" key="1">
    <source>
        <dbReference type="SAM" id="MobiDB-lite"/>
    </source>
</evidence>
<feature type="compositionally biased region" description="Basic and acidic residues" evidence="1">
    <location>
        <begin position="56"/>
        <end position="73"/>
    </location>
</feature>
<reference evidence="2 3" key="1">
    <citation type="submission" date="2022-04" db="EMBL/GenBank/DDBJ databases">
        <title>Diverse halophilic archaea isolated from saline environments.</title>
        <authorList>
            <person name="Cui H.-L."/>
        </authorList>
    </citation>
    <scope>NUCLEOTIDE SEQUENCE [LARGE SCALE GENOMIC DNA]</scope>
    <source>
        <strain evidence="2 3">XZYJT49</strain>
    </source>
</reference>
<dbReference type="AlphaFoldDB" id="A0A8U0HXT8"/>
<proteinExistence type="predicted"/>
<sequence>MPHQCTNCGRSFADGSKEMLSGCPDCGGNKFQFQPASAADGNAGDGAGARAATRATEPKKTPENARSSGRDAPETGGARGQSGGVRSEARPDAEDARGDTDDASSGAVNRAAATVRDWVRTRDDSEESAERGRSEGAVGGDRSGPARNERAGEAESSRTDSPATPNSPATPDAAPSAEDSAQASARSDVVNESELPDDPPESAAKAGPARAGADDDANVVSAPDDENPGLKELREELNSQFESIRIVNPGQYELNLMELYEREEYIISLQEDGKYVIEVPDAWDEVER</sequence>
<dbReference type="RefSeq" id="WP_248651765.1">
    <property type="nucleotide sequence ID" value="NZ_CP096659.1"/>
</dbReference>
<feature type="compositionally biased region" description="Low complexity" evidence="1">
    <location>
        <begin position="36"/>
        <end position="55"/>
    </location>
</feature>
<evidence type="ECO:0000313" key="2">
    <source>
        <dbReference type="EMBL" id="UPV75727.1"/>
    </source>
</evidence>
<evidence type="ECO:0008006" key="4">
    <source>
        <dbReference type="Google" id="ProtNLM"/>
    </source>
</evidence>
<feature type="compositionally biased region" description="Basic and acidic residues" evidence="1">
    <location>
        <begin position="147"/>
        <end position="158"/>
    </location>
</feature>
<feature type="compositionally biased region" description="Polar residues" evidence="1">
    <location>
        <begin position="159"/>
        <end position="169"/>
    </location>
</feature>
<dbReference type="InterPro" id="IPR018645">
    <property type="entry name" value="OapC-like"/>
</dbReference>
<feature type="compositionally biased region" description="Basic and acidic residues" evidence="1">
    <location>
        <begin position="87"/>
        <end position="100"/>
    </location>
</feature>
<dbReference type="Proteomes" id="UP000830729">
    <property type="component" value="Chromosome"/>
</dbReference>
<protein>
    <recommendedName>
        <fullName evidence="4">Origin-associated protein OapC</fullName>
    </recommendedName>
</protein>
<evidence type="ECO:0000313" key="3">
    <source>
        <dbReference type="Proteomes" id="UP000830729"/>
    </source>
</evidence>
<dbReference type="Pfam" id="PF09845">
    <property type="entry name" value="OapC"/>
    <property type="match status" value="2"/>
</dbReference>
<feature type="region of interest" description="Disordered" evidence="1">
    <location>
        <begin position="19"/>
        <end position="229"/>
    </location>
</feature>
<keyword evidence="3" id="KW-1185">Reference proteome</keyword>
<organism evidence="2 3">
    <name type="scientific">Halorussus limi</name>
    <dbReference type="NCBI Taxonomy" id="2938695"/>
    <lineage>
        <taxon>Archaea</taxon>
        <taxon>Methanobacteriati</taxon>
        <taxon>Methanobacteriota</taxon>
        <taxon>Stenosarchaea group</taxon>
        <taxon>Halobacteria</taxon>
        <taxon>Halobacteriales</taxon>
        <taxon>Haladaptataceae</taxon>
        <taxon>Halorussus</taxon>
    </lineage>
</organism>
<gene>
    <name evidence="2" type="ORF">M0R89_06590</name>
</gene>
<name>A0A8U0HXT8_9EURY</name>
<dbReference type="GeneID" id="72184851"/>